<evidence type="ECO:0000313" key="9">
    <source>
        <dbReference type="EMBL" id="OCX77313.1"/>
    </source>
</evidence>
<dbReference type="SUPFAM" id="SSF52540">
    <property type="entry name" value="P-loop containing nucleoside triphosphate hydrolases"/>
    <property type="match status" value="1"/>
</dbReference>
<keyword evidence="5 8" id="KW-1133">Transmembrane helix</keyword>
<dbReference type="NCBIfam" id="NF010453">
    <property type="entry name" value="PRK13880.1"/>
    <property type="match status" value="1"/>
</dbReference>
<dbReference type="CDD" id="cd01127">
    <property type="entry name" value="TrwB_TraG_TraD_VirD4"/>
    <property type="match status" value="2"/>
</dbReference>
<feature type="region of interest" description="Disordered" evidence="7">
    <location>
        <begin position="699"/>
        <end position="769"/>
    </location>
</feature>
<dbReference type="InterPro" id="IPR027417">
    <property type="entry name" value="P-loop_NTPase"/>
</dbReference>
<evidence type="ECO:0000256" key="3">
    <source>
        <dbReference type="ARBA" id="ARBA00022475"/>
    </source>
</evidence>
<reference evidence="9 10" key="1">
    <citation type="journal article" date="2016" name="Int. J. Mol. Sci.">
        <title>Comparative genomics of the extreme acidophile Acidithiobacillus thiooxidans reveals intraspecific divergence and niche adaptation.</title>
        <authorList>
            <person name="Zhang X."/>
            <person name="Feng X."/>
            <person name="Tao J."/>
            <person name="Ma L."/>
            <person name="Xiao Y."/>
            <person name="Liang Y."/>
            <person name="Liu X."/>
            <person name="Yin H."/>
        </authorList>
    </citation>
    <scope>NUCLEOTIDE SEQUENCE [LARGE SCALE GENOMIC DNA]</scope>
    <source>
        <strain evidence="9 10">A02</strain>
    </source>
</reference>
<protein>
    <submittedName>
        <fullName evidence="9">TRAG family protein</fullName>
    </submittedName>
</protein>
<keyword evidence="6 8" id="KW-0472">Membrane</keyword>
<feature type="compositionally biased region" description="Low complexity" evidence="7">
    <location>
        <begin position="736"/>
        <end position="745"/>
    </location>
</feature>
<feature type="transmembrane region" description="Helical" evidence="8">
    <location>
        <begin position="98"/>
        <end position="117"/>
    </location>
</feature>
<comment type="caution">
    <text evidence="9">The sequence shown here is derived from an EMBL/GenBank/DDBJ whole genome shotgun (WGS) entry which is preliminary data.</text>
</comment>
<dbReference type="EMBL" id="LWSA01000005">
    <property type="protein sequence ID" value="OCX77313.1"/>
    <property type="molecule type" value="Genomic_DNA"/>
</dbReference>
<dbReference type="PANTHER" id="PTHR37937:SF1">
    <property type="entry name" value="CONJUGATIVE TRANSFER: DNA TRANSPORT"/>
    <property type="match status" value="1"/>
</dbReference>
<feature type="transmembrane region" description="Helical" evidence="8">
    <location>
        <begin position="65"/>
        <end position="86"/>
    </location>
</feature>
<evidence type="ECO:0000256" key="8">
    <source>
        <dbReference type="SAM" id="Phobius"/>
    </source>
</evidence>
<dbReference type="InterPro" id="IPR051539">
    <property type="entry name" value="T4SS-coupling_protein"/>
</dbReference>
<evidence type="ECO:0000256" key="6">
    <source>
        <dbReference type="ARBA" id="ARBA00023136"/>
    </source>
</evidence>
<comment type="subcellular location">
    <subcellularLocation>
        <location evidence="1">Cell membrane</location>
        <topology evidence="1">Multi-pass membrane protein</topology>
    </subcellularLocation>
</comment>
<comment type="similarity">
    <text evidence="2">Belongs to the VirD4/TraG family.</text>
</comment>
<accession>A0A1C2IMQ9</accession>
<dbReference type="GO" id="GO:0005886">
    <property type="term" value="C:plasma membrane"/>
    <property type="evidence" value="ECO:0007669"/>
    <property type="project" value="UniProtKB-SubCell"/>
</dbReference>
<proteinExistence type="inferred from homology"/>
<dbReference type="PANTHER" id="PTHR37937">
    <property type="entry name" value="CONJUGATIVE TRANSFER: DNA TRANSPORT"/>
    <property type="match status" value="1"/>
</dbReference>
<keyword evidence="4 8" id="KW-0812">Transmembrane</keyword>
<gene>
    <name evidence="9" type="ORF">A6P07_00400</name>
</gene>
<dbReference type="Proteomes" id="UP000094893">
    <property type="component" value="Unassembled WGS sequence"/>
</dbReference>
<keyword evidence="3" id="KW-1003">Cell membrane</keyword>
<dbReference type="InterPro" id="IPR003688">
    <property type="entry name" value="TraG/VirD4"/>
</dbReference>
<dbReference type="AlphaFoldDB" id="A0A1C2IMQ9"/>
<dbReference type="Gene3D" id="3.40.50.300">
    <property type="entry name" value="P-loop containing nucleotide triphosphate hydrolases"/>
    <property type="match status" value="1"/>
</dbReference>
<evidence type="ECO:0000256" key="2">
    <source>
        <dbReference type="ARBA" id="ARBA00008806"/>
    </source>
</evidence>
<organism evidence="9 10">
    <name type="scientific">Acidithiobacillus thiooxidans</name>
    <name type="common">Thiobacillus thiooxidans</name>
    <dbReference type="NCBI Taxonomy" id="930"/>
    <lineage>
        <taxon>Bacteria</taxon>
        <taxon>Pseudomonadati</taxon>
        <taxon>Pseudomonadota</taxon>
        <taxon>Acidithiobacillia</taxon>
        <taxon>Acidithiobacillales</taxon>
        <taxon>Acidithiobacillaceae</taxon>
        <taxon>Acidithiobacillus</taxon>
    </lineage>
</organism>
<evidence type="ECO:0000256" key="7">
    <source>
        <dbReference type="SAM" id="MobiDB-lite"/>
    </source>
</evidence>
<feature type="transmembrane region" description="Helical" evidence="8">
    <location>
        <begin position="32"/>
        <end position="53"/>
    </location>
</feature>
<dbReference type="Pfam" id="PF02534">
    <property type="entry name" value="T4SS-DNA_transf"/>
    <property type="match status" value="1"/>
</dbReference>
<evidence type="ECO:0000256" key="4">
    <source>
        <dbReference type="ARBA" id="ARBA00022692"/>
    </source>
</evidence>
<evidence type="ECO:0000256" key="1">
    <source>
        <dbReference type="ARBA" id="ARBA00004651"/>
    </source>
</evidence>
<sequence>MSFFHAPKQHGPEQNIPGVNEVYAWRAAKADAMIITGIGAAIGSFIGGTVAGYMLHNPWFFHKPFLPASVIGVPIYSIIPVVISAIKYHQYPEVMKAVYTALGIVAVCTLPLGIMGVKKHNKARKKVLHSDVHGSAHWADKKEIQTSGLLPTPKSDPKYITYVGGWKNEKGELVYLQHSGPEHIIAFAPTRSGKGVGLVIPTLLAWMGSVLVHDIKGENWAITSGWRSTFSRCLKFAPSLADGTSCHFNPLNEIRLKTPHEVKDVQNIATMIVDPDGKGLNDHWAKTGFALLVGAILHVLYNDEIPEKSLRSVGALLANPDAGSPEETFEAMKAHIHDPNGERHWKDHLGRETKTHPVVAQSAQEMLNKAENEMSGVISTAMSFLALYRDDVVANNIASSDFSITDLMNQDKPISLYLVVPPSDKDRLKPLIRLIINQVVRRLTEDMAFKDGQSVANYRHRLLLMIDEFPSLGKLDIFEEALAFIAGYGLKAYLICQDKSQLDKSYTKDESIVSNSHVRIVYAPNKIETAEWISRILGKRTITTENTSISYAGGNVMPYQTGMSGGLQYQARELLTPDEVMRLKGPVKNAQGKITVAGDMVVLTAGGAPIYGQQIMYFMDPVFSRRSRILPPDQAAVIPDDAPSQVSASIPTVDFGEAVVHAMTENMNKVMDKALADNGQDADGNLVTQTSALDGLEADMSQTSDPGVSVSALDSLDGSDFAPAASTDAHDDPDAAAEAAASGMEDAPDYENDVMCDGDPSLEAPAESGDPMKDALVAAMAEANKLADLDSLEALAIAIDTGRTEESGYRPPDSQVEKQFQKKSIGGLI</sequence>
<evidence type="ECO:0000313" key="10">
    <source>
        <dbReference type="Proteomes" id="UP000094893"/>
    </source>
</evidence>
<feature type="region of interest" description="Disordered" evidence="7">
    <location>
        <begin position="803"/>
        <end position="829"/>
    </location>
</feature>
<name>A0A1C2IMQ9_ACITH</name>
<feature type="compositionally biased region" description="Acidic residues" evidence="7">
    <location>
        <begin position="746"/>
        <end position="756"/>
    </location>
</feature>
<evidence type="ECO:0000256" key="5">
    <source>
        <dbReference type="ARBA" id="ARBA00022989"/>
    </source>
</evidence>
<dbReference type="RefSeq" id="WP_024892841.1">
    <property type="nucleotide sequence ID" value="NZ_LWRZ01000204.1"/>
</dbReference>